<gene>
    <name evidence="3" type="ORF">EQU50_01725</name>
</gene>
<dbReference type="Proteomes" id="UP000293550">
    <property type="component" value="Unassembled WGS sequence"/>
</dbReference>
<evidence type="ECO:0000313" key="4">
    <source>
        <dbReference type="Proteomes" id="UP000293550"/>
    </source>
</evidence>
<dbReference type="Gene3D" id="3.20.20.80">
    <property type="entry name" value="Glycosidases"/>
    <property type="match status" value="1"/>
</dbReference>
<reference evidence="3 4" key="1">
    <citation type="submission" date="2018-10" db="EMBL/GenBank/DDBJ databases">
        <title>An updated phylogeny of the Alphaproteobacteria reveals that the parasitic Rickettsiales and Holosporales have independent origins.</title>
        <authorList>
            <person name="Munoz-Gomez S.A."/>
            <person name="Hess S."/>
            <person name="Burger G."/>
            <person name="Lang B.F."/>
            <person name="Susko E."/>
            <person name="Slamovits C.H."/>
            <person name="Roger A.J."/>
        </authorList>
    </citation>
    <scope>NUCLEOTIDE SEQUENCE [LARGE SCALE GENOMIC DNA]</scope>
    <source>
        <strain evidence="3">HOLO01</strain>
    </source>
</reference>
<name>A0A4Q7DIT0_9PROT</name>
<evidence type="ECO:0000259" key="2">
    <source>
        <dbReference type="PROSITE" id="PS51166"/>
    </source>
</evidence>
<comment type="caution">
    <text evidence="3">The sequence shown here is derived from an EMBL/GenBank/DDBJ whole genome shotgun (WGS) entry which is preliminary data.</text>
</comment>
<dbReference type="AlphaFoldDB" id="A0A4Q7DIT0"/>
<dbReference type="EMBL" id="SCFB01000003">
    <property type="protein sequence ID" value="RZI46733.1"/>
    <property type="molecule type" value="Genomic_DNA"/>
</dbReference>
<keyword evidence="4" id="KW-1185">Reference proteome</keyword>
<evidence type="ECO:0000256" key="1">
    <source>
        <dbReference type="SAM" id="MobiDB-lite"/>
    </source>
</evidence>
<dbReference type="OrthoDB" id="9800174at2"/>
<dbReference type="SUPFAM" id="SSF51445">
    <property type="entry name" value="(Trans)glycosidases"/>
    <property type="match status" value="1"/>
</dbReference>
<proteinExistence type="predicted"/>
<feature type="domain" description="CBM20" evidence="2">
    <location>
        <begin position="422"/>
        <end position="533"/>
    </location>
</feature>
<organism evidence="3 4">
    <name type="scientific">Candidatus Finniella inopinata</name>
    <dbReference type="NCBI Taxonomy" id="1696036"/>
    <lineage>
        <taxon>Bacteria</taxon>
        <taxon>Pseudomonadati</taxon>
        <taxon>Pseudomonadota</taxon>
        <taxon>Alphaproteobacteria</taxon>
        <taxon>Holosporales</taxon>
        <taxon>Candidatus Paracaedibacteraceae</taxon>
        <taxon>Candidatus Finniella</taxon>
    </lineage>
</organism>
<feature type="region of interest" description="Disordered" evidence="1">
    <location>
        <begin position="511"/>
        <end position="530"/>
    </location>
</feature>
<dbReference type="GO" id="GO:2001070">
    <property type="term" value="F:starch binding"/>
    <property type="evidence" value="ECO:0007669"/>
    <property type="project" value="InterPro"/>
</dbReference>
<dbReference type="RefSeq" id="WP_130153442.1">
    <property type="nucleotide sequence ID" value="NZ_SCFB01000003.1"/>
</dbReference>
<dbReference type="Pfam" id="PF00686">
    <property type="entry name" value="CBM_20"/>
    <property type="match status" value="1"/>
</dbReference>
<dbReference type="InterPro" id="IPR017853">
    <property type="entry name" value="GH"/>
</dbReference>
<accession>A0A4Q7DIT0</accession>
<dbReference type="InterPro" id="IPR002044">
    <property type="entry name" value="CBM20"/>
</dbReference>
<dbReference type="InterPro" id="IPR013784">
    <property type="entry name" value="Carb-bd-like_fold"/>
</dbReference>
<evidence type="ECO:0000313" key="3">
    <source>
        <dbReference type="EMBL" id="RZI46733.1"/>
    </source>
</evidence>
<protein>
    <recommendedName>
        <fullName evidence="2">CBM20 domain-containing protein</fullName>
    </recommendedName>
</protein>
<dbReference type="InterPro" id="IPR013783">
    <property type="entry name" value="Ig-like_fold"/>
</dbReference>
<dbReference type="PROSITE" id="PS51166">
    <property type="entry name" value="CBM20"/>
    <property type="match status" value="1"/>
</dbReference>
<sequence>MNAKTFGLTSSTYASSTGSQVPTDFILPNKTNGSAWNFGPPLDPSSPGVQTMIAGYMQLLYDVGVVGIRIDDVGDTITNNGNITNLKNIFAAKPQNAAATSKPPFSLFQMGYAEYWNPQTSALIPYEGVTPFEDFPLWQQLYQCFAYNNPLSNLIMPNAIGNAPSGKFSVNHDRYPLVSGTEGFYGNKNPNDVFQTTQSQLAISYLCSARDGSPLIIRFEDERDGTATLNKTLIQRALAFRTLMEQFRAPHEYMAAMPSNNNNVLLIARQYGFVIINNGGNPYTAAQVDFNRLASNGVPLSYYIPAGTYQEVSGLVSQSSKTLATTPATITTAPMALPAQPTRQGVYYGQNYNGATTYQYSGINSQYQIAWSVGTQAAPKTITTTPPISSYAFPSSTAPKSPFDSLAVDANNARFFVLTNPSTPQSSCDVTFACPSTASQQTAIAGNHPLLGNWGIRPDLLNLMMQVTPTTGTTWNSLPLGFPAGLPIQYKNVQATSNGINRWEQVGANGATNRSLTVPTPPASGTTTTTTNGVTIVTTAATSTAAATATITPSSITWQ</sequence>
<dbReference type="Gene3D" id="2.60.40.10">
    <property type="entry name" value="Immunoglobulins"/>
    <property type="match status" value="1"/>
</dbReference>
<dbReference type="SUPFAM" id="SSF49452">
    <property type="entry name" value="Starch-binding domain-like"/>
    <property type="match status" value="1"/>
</dbReference>